<dbReference type="Gene3D" id="3.30.450.20">
    <property type="entry name" value="PAS domain"/>
    <property type="match status" value="2"/>
</dbReference>
<keyword evidence="13 14" id="KW-0472">Membrane</keyword>
<comment type="subcellular location">
    <subcellularLocation>
        <location evidence="2">Cell membrane</location>
        <topology evidence="2">Multi-pass membrane protein</topology>
    </subcellularLocation>
</comment>
<dbReference type="InterPro" id="IPR016120">
    <property type="entry name" value="Sig_transdc_His_kin_SpoOB"/>
</dbReference>
<dbReference type="SMART" id="SM00387">
    <property type="entry name" value="HATPase_c"/>
    <property type="match status" value="1"/>
</dbReference>
<keyword evidence="10" id="KW-0067">ATP-binding</keyword>
<keyword evidence="4" id="KW-1003">Cell membrane</keyword>
<evidence type="ECO:0000256" key="12">
    <source>
        <dbReference type="ARBA" id="ARBA00023012"/>
    </source>
</evidence>
<evidence type="ECO:0000256" key="1">
    <source>
        <dbReference type="ARBA" id="ARBA00000085"/>
    </source>
</evidence>
<evidence type="ECO:0000256" key="9">
    <source>
        <dbReference type="ARBA" id="ARBA00022777"/>
    </source>
</evidence>
<keyword evidence="11 14" id="KW-1133">Transmembrane helix</keyword>
<evidence type="ECO:0000256" key="3">
    <source>
        <dbReference type="ARBA" id="ARBA00012438"/>
    </source>
</evidence>
<dbReference type="RefSeq" id="WP_267497688.1">
    <property type="nucleotide sequence ID" value="NZ_JAFFQR010000064.1"/>
</dbReference>
<dbReference type="NCBIfam" id="NF008298">
    <property type="entry name" value="PRK11086.1"/>
    <property type="match status" value="1"/>
</dbReference>
<evidence type="ECO:0000256" key="11">
    <source>
        <dbReference type="ARBA" id="ARBA00022989"/>
    </source>
</evidence>
<dbReference type="InterPro" id="IPR036890">
    <property type="entry name" value="HATPase_C_sf"/>
</dbReference>
<evidence type="ECO:0000256" key="7">
    <source>
        <dbReference type="ARBA" id="ARBA00022692"/>
    </source>
</evidence>
<comment type="catalytic activity">
    <reaction evidence="1">
        <text>ATP + protein L-histidine = ADP + protein N-phospho-L-histidine.</text>
        <dbReference type="EC" id="2.7.13.3"/>
    </reaction>
</comment>
<dbReference type="InterPro" id="IPR029151">
    <property type="entry name" value="Sensor-like_sf"/>
</dbReference>
<dbReference type="PROSITE" id="PS50109">
    <property type="entry name" value="HIS_KIN"/>
    <property type="match status" value="1"/>
</dbReference>
<dbReference type="Gene3D" id="1.10.287.130">
    <property type="match status" value="1"/>
</dbReference>
<dbReference type="Proteomes" id="UP001597340">
    <property type="component" value="Unassembled WGS sequence"/>
</dbReference>
<keyword evidence="7 14" id="KW-0812">Transmembrane</keyword>
<dbReference type="Pfam" id="PF14689">
    <property type="entry name" value="SPOB_a"/>
    <property type="match status" value="1"/>
</dbReference>
<dbReference type="GO" id="GO:0004673">
    <property type="term" value="F:protein histidine kinase activity"/>
    <property type="evidence" value="ECO:0007669"/>
    <property type="project" value="UniProtKB-EC"/>
</dbReference>
<dbReference type="InterPro" id="IPR004358">
    <property type="entry name" value="Sig_transdc_His_kin-like_C"/>
</dbReference>
<dbReference type="SUPFAM" id="SSF55785">
    <property type="entry name" value="PYP-like sensor domain (PAS domain)"/>
    <property type="match status" value="1"/>
</dbReference>
<dbReference type="InterPro" id="IPR005467">
    <property type="entry name" value="His_kinase_dom"/>
</dbReference>
<feature type="transmembrane region" description="Helical" evidence="14">
    <location>
        <begin position="34"/>
        <end position="55"/>
    </location>
</feature>
<evidence type="ECO:0000256" key="6">
    <source>
        <dbReference type="ARBA" id="ARBA00022679"/>
    </source>
</evidence>
<dbReference type="InterPro" id="IPR013767">
    <property type="entry name" value="PAS_fold"/>
</dbReference>
<gene>
    <name evidence="16" type="primary">dcuS</name>
    <name evidence="16" type="ORF">ACFQ5D_05700</name>
</gene>
<evidence type="ECO:0000256" key="4">
    <source>
        <dbReference type="ARBA" id="ARBA00022475"/>
    </source>
</evidence>
<dbReference type="PRINTS" id="PR00344">
    <property type="entry name" value="BCTRLSENSOR"/>
</dbReference>
<dbReference type="PANTHER" id="PTHR43547:SF10">
    <property type="entry name" value="SENSOR HISTIDINE KINASE DCUS"/>
    <property type="match status" value="1"/>
</dbReference>
<proteinExistence type="predicted"/>
<organism evidence="16 17">
    <name type="scientific">Paenibacillus farraposensis</name>
    <dbReference type="NCBI Taxonomy" id="2807095"/>
    <lineage>
        <taxon>Bacteria</taxon>
        <taxon>Bacillati</taxon>
        <taxon>Bacillota</taxon>
        <taxon>Bacilli</taxon>
        <taxon>Bacillales</taxon>
        <taxon>Paenibacillaceae</taxon>
        <taxon>Paenibacillus</taxon>
    </lineage>
</organism>
<dbReference type="InterPro" id="IPR035965">
    <property type="entry name" value="PAS-like_dom_sf"/>
</dbReference>
<dbReference type="Gene3D" id="3.30.565.10">
    <property type="entry name" value="Histidine kinase-like ATPase, C-terminal domain"/>
    <property type="match status" value="1"/>
</dbReference>
<dbReference type="PANTHER" id="PTHR43547">
    <property type="entry name" value="TWO-COMPONENT HISTIDINE KINASE"/>
    <property type="match status" value="1"/>
</dbReference>
<evidence type="ECO:0000256" key="2">
    <source>
        <dbReference type="ARBA" id="ARBA00004651"/>
    </source>
</evidence>
<feature type="domain" description="Histidine kinase" evidence="15">
    <location>
        <begin position="448"/>
        <end position="555"/>
    </location>
</feature>
<reference evidence="17" key="1">
    <citation type="journal article" date="2019" name="Int. J. Syst. Evol. Microbiol.">
        <title>The Global Catalogue of Microorganisms (GCM) 10K type strain sequencing project: providing services to taxonomists for standard genome sequencing and annotation.</title>
        <authorList>
            <consortium name="The Broad Institute Genomics Platform"/>
            <consortium name="The Broad Institute Genome Sequencing Center for Infectious Disease"/>
            <person name="Wu L."/>
            <person name="Ma J."/>
        </authorList>
    </citation>
    <scope>NUCLEOTIDE SEQUENCE [LARGE SCALE GENOMIC DNA]</scope>
    <source>
        <strain evidence="17">CCM 9147</strain>
    </source>
</reference>
<dbReference type="SUPFAM" id="SSF55874">
    <property type="entry name" value="ATPase domain of HSP90 chaperone/DNA topoisomerase II/histidine kinase"/>
    <property type="match status" value="1"/>
</dbReference>
<evidence type="ECO:0000259" key="15">
    <source>
        <dbReference type="PROSITE" id="PS50109"/>
    </source>
</evidence>
<comment type="caution">
    <text evidence="16">The sequence shown here is derived from an EMBL/GenBank/DDBJ whole genome shotgun (WGS) entry which is preliminary data.</text>
</comment>
<evidence type="ECO:0000256" key="13">
    <source>
        <dbReference type="ARBA" id="ARBA00023136"/>
    </source>
</evidence>
<keyword evidence="9 16" id="KW-0418">Kinase</keyword>
<keyword evidence="12" id="KW-0902">Two-component regulatory system</keyword>
<accession>A0ABW4DAC0</accession>
<feature type="transmembrane region" description="Helical" evidence="14">
    <location>
        <begin position="196"/>
        <end position="216"/>
    </location>
</feature>
<dbReference type="InterPro" id="IPR039506">
    <property type="entry name" value="SPOB_a"/>
</dbReference>
<protein>
    <recommendedName>
        <fullName evidence="3">histidine kinase</fullName>
        <ecNumber evidence="3">2.7.13.3</ecNumber>
    </recommendedName>
</protein>
<keyword evidence="6 16" id="KW-0808">Transferase</keyword>
<dbReference type="SUPFAM" id="SSF103190">
    <property type="entry name" value="Sensory domain-like"/>
    <property type="match status" value="1"/>
</dbReference>
<dbReference type="SUPFAM" id="SSF55890">
    <property type="entry name" value="Sporulation response regulatory protein Spo0B"/>
    <property type="match status" value="1"/>
</dbReference>
<dbReference type="InterPro" id="IPR033463">
    <property type="entry name" value="sCache_3"/>
</dbReference>
<dbReference type="Pfam" id="PF00989">
    <property type="entry name" value="PAS"/>
    <property type="match status" value="1"/>
</dbReference>
<evidence type="ECO:0000256" key="5">
    <source>
        <dbReference type="ARBA" id="ARBA00022553"/>
    </source>
</evidence>
<keyword evidence="8" id="KW-0547">Nucleotide-binding</keyword>
<evidence type="ECO:0000313" key="16">
    <source>
        <dbReference type="EMBL" id="MFD1460943.1"/>
    </source>
</evidence>
<evidence type="ECO:0000313" key="17">
    <source>
        <dbReference type="Proteomes" id="UP001597340"/>
    </source>
</evidence>
<dbReference type="EMBL" id="JBHTNZ010000005">
    <property type="protein sequence ID" value="MFD1460943.1"/>
    <property type="molecule type" value="Genomic_DNA"/>
</dbReference>
<dbReference type="InterPro" id="IPR003594">
    <property type="entry name" value="HATPase_dom"/>
</dbReference>
<dbReference type="Pfam" id="PF02518">
    <property type="entry name" value="HATPase_c"/>
    <property type="match status" value="1"/>
</dbReference>
<evidence type="ECO:0000256" key="10">
    <source>
        <dbReference type="ARBA" id="ARBA00022840"/>
    </source>
</evidence>
<evidence type="ECO:0000256" key="14">
    <source>
        <dbReference type="SAM" id="Phobius"/>
    </source>
</evidence>
<keyword evidence="17" id="KW-1185">Reference proteome</keyword>
<name>A0ABW4DAC0_9BACL</name>
<sequence>MVLNLKQKGASSIEIPQLRLRRGRGKPQIKLRRLITLLVCLVMALVLLPVTLLFADRVEHETEAGLEQKAMSIARTLAHMPLIVEQLKQPGSSTILQEYVQKVSTANHVQFIVVMDMKGIRKTHPDARMIGKAFVGGDEYIALHGHESVSVAKGTLGLSMRAFSPVFSSTDKQLGAIVVGISMQDVLRAQEGNYRLIVIAIAIGMLIGTGGAVILARKIKNMLAGLEPPEIARLLEERSAMLQSIKEGVIAVDESGRVMLMNAEAIRLLRQAGIEDFSFPGQEITAYLSAFRLQEVLKASTPHMDEEMELGGITLLTTSVPIRVKGEIVGAIVTFRDKTEMKQLAERLTGVSLYTEALRAQAHEFMNKLHVIMGMVHLRMYEKLEHYIMGAVEHHQVEIGSITRQIRDPVMAGFVLGKLSRAREVGVNFELTAGSYLPESSQTQTIHELITILGNLFDNAVEAMESLQNKRITLSLYYEEHEKSGSLTCIMRDNGTGIPEEIARTVFEKGFSTKGESRGMGLYLVAESVKRLQGSVELIPAEQGCCFQITIPYMITRNDEHD</sequence>
<evidence type="ECO:0000256" key="8">
    <source>
        <dbReference type="ARBA" id="ARBA00022741"/>
    </source>
</evidence>
<keyword evidence="5" id="KW-0597">Phosphoprotein</keyword>
<dbReference type="EC" id="2.7.13.3" evidence="3"/>
<dbReference type="Pfam" id="PF17203">
    <property type="entry name" value="sCache_3_2"/>
    <property type="match status" value="1"/>
</dbReference>